<keyword evidence="1" id="KW-0812">Transmembrane</keyword>
<reference evidence="2" key="1">
    <citation type="submission" date="2010-07" db="EMBL/GenBank/DDBJ databases">
        <authorList>
            <consortium name="CONSOLIDER consortium CSD2007-00005"/>
            <person name="Guazzaroni M.-E."/>
            <person name="Richter M."/>
            <person name="Garcia-Salamanca A."/>
            <person name="Yarza P."/>
            <person name="Ferrer M."/>
        </authorList>
    </citation>
    <scope>NUCLEOTIDE SEQUENCE</scope>
</reference>
<comment type="caution">
    <text evidence="2">The sequence shown here is derived from an EMBL/GenBank/DDBJ whole genome shotgun (WGS) entry which is preliminary data.</text>
</comment>
<feature type="transmembrane region" description="Helical" evidence="1">
    <location>
        <begin position="86"/>
        <end position="105"/>
    </location>
</feature>
<feature type="transmembrane region" description="Helical" evidence="1">
    <location>
        <begin position="24"/>
        <end position="47"/>
    </location>
</feature>
<name>D9PIU5_9ZZZZ</name>
<feature type="non-terminal residue" evidence="2">
    <location>
        <position position="111"/>
    </location>
</feature>
<feature type="transmembrane region" description="Helical" evidence="1">
    <location>
        <begin position="59"/>
        <end position="80"/>
    </location>
</feature>
<proteinExistence type="predicted"/>
<dbReference type="EMBL" id="ADZX01000457">
    <property type="protein sequence ID" value="EFK96517.1"/>
    <property type="molecule type" value="Genomic_DNA"/>
</dbReference>
<gene>
    <name evidence="2" type="ORF">LDC_1453</name>
</gene>
<evidence type="ECO:0000256" key="1">
    <source>
        <dbReference type="SAM" id="Phobius"/>
    </source>
</evidence>
<accession>D9PIU5</accession>
<keyword evidence="1" id="KW-1133">Transmembrane helix</keyword>
<reference evidence="2" key="2">
    <citation type="journal article" date="2011" name="Microb. Ecol.">
        <title>Taxonomic and Functional Metagenomic Profiling of the Microbial Community in the Anoxic Sediment of a Sub-saline Shallow Lake (Laguna de Carrizo, Central Spain).</title>
        <authorList>
            <person name="Ferrer M."/>
            <person name="Guazzaroni M.E."/>
            <person name="Richter M."/>
            <person name="Garcia-Salamanca A."/>
            <person name="Yarza P."/>
            <person name="Suarez-Suarez A."/>
            <person name="Solano J."/>
            <person name="Alcaide M."/>
            <person name="van Dillewijn P."/>
            <person name="Molina-Henares M.A."/>
            <person name="Lopez-Cortes N."/>
            <person name="Al-Ramahi Y."/>
            <person name="Guerrero C."/>
            <person name="Acosta A."/>
            <person name="de Eugenio L.I."/>
            <person name="Martinez V."/>
            <person name="Marques S."/>
            <person name="Rojo F."/>
            <person name="Santero E."/>
            <person name="Genilloud O."/>
            <person name="Perez-Perez J."/>
            <person name="Rossello-Mora R."/>
            <person name="Ramos J.L."/>
        </authorList>
    </citation>
    <scope>NUCLEOTIDE SEQUENCE</scope>
</reference>
<keyword evidence="1" id="KW-0472">Membrane</keyword>
<sequence length="111" mass="11405">MCSSSTVCEDPRVSGYEAGAWSDFSVGLAGAAAALTGLLFVAVSINLERIVRFPTLPRLAASTLTLFATVLVGALVILIPGQSAEALGLELLALGLAVGVPLVWAQTRPPR</sequence>
<protein>
    <submittedName>
        <fullName evidence="2">Uncharacterized protein</fullName>
    </submittedName>
</protein>
<evidence type="ECO:0000313" key="2">
    <source>
        <dbReference type="EMBL" id="EFK96517.1"/>
    </source>
</evidence>
<dbReference type="AlphaFoldDB" id="D9PIU5"/>
<organism evidence="2">
    <name type="scientific">sediment metagenome</name>
    <dbReference type="NCBI Taxonomy" id="749907"/>
    <lineage>
        <taxon>unclassified sequences</taxon>
        <taxon>metagenomes</taxon>
        <taxon>ecological metagenomes</taxon>
    </lineage>
</organism>